<keyword evidence="2" id="KW-0472">Membrane</keyword>
<dbReference type="RefSeq" id="WP_106130018.1">
    <property type="nucleotide sequence ID" value="NZ_PVZG01000018.1"/>
</dbReference>
<keyword evidence="2" id="KW-0812">Transmembrane</keyword>
<protein>
    <submittedName>
        <fullName evidence="3">Uncharacterized protein</fullName>
    </submittedName>
</protein>
<evidence type="ECO:0000256" key="2">
    <source>
        <dbReference type="SAM" id="Phobius"/>
    </source>
</evidence>
<name>A0A2T0RLA7_9ACTN</name>
<feature type="compositionally biased region" description="Low complexity" evidence="1">
    <location>
        <begin position="106"/>
        <end position="116"/>
    </location>
</feature>
<evidence type="ECO:0000313" key="3">
    <source>
        <dbReference type="EMBL" id="PRY21948.1"/>
    </source>
</evidence>
<reference evidence="3 4" key="1">
    <citation type="submission" date="2018-03" db="EMBL/GenBank/DDBJ databases">
        <title>Genomic Encyclopedia of Archaeal and Bacterial Type Strains, Phase II (KMG-II): from individual species to whole genera.</title>
        <authorList>
            <person name="Goeker M."/>
        </authorList>
    </citation>
    <scope>NUCLEOTIDE SEQUENCE [LARGE SCALE GENOMIC DNA]</scope>
    <source>
        <strain evidence="3 4">DSM 45348</strain>
    </source>
</reference>
<sequence>MPGGRLRVSRLRLQIRLAHLVATLRAMGLVLLIAGVLVVMAVPRIWTGQRHVPRPDPLPSLSASPTLRVTPQRSSRPPAPTTRATTRPAGPGQGAEAPAPTPSRTPPTTRTSPARPVVESPRPDPVRLTLGLEASPDYGDVRCGQGRVVRFTGTVEVDRTTTVTTSWDPAEVSSDPISKEVTPARKRTVTRQIPLTGKPGDHVHGTMTLIASAPGAGQRSRTVDYSLTCT</sequence>
<organism evidence="3 4">
    <name type="scientific">Pseudosporangium ferrugineum</name>
    <dbReference type="NCBI Taxonomy" id="439699"/>
    <lineage>
        <taxon>Bacteria</taxon>
        <taxon>Bacillati</taxon>
        <taxon>Actinomycetota</taxon>
        <taxon>Actinomycetes</taxon>
        <taxon>Micromonosporales</taxon>
        <taxon>Micromonosporaceae</taxon>
        <taxon>Pseudosporangium</taxon>
    </lineage>
</organism>
<evidence type="ECO:0000256" key="1">
    <source>
        <dbReference type="SAM" id="MobiDB-lite"/>
    </source>
</evidence>
<keyword evidence="4" id="KW-1185">Reference proteome</keyword>
<gene>
    <name evidence="3" type="ORF">CLV70_11813</name>
</gene>
<feature type="transmembrane region" description="Helical" evidence="2">
    <location>
        <begin position="20"/>
        <end position="46"/>
    </location>
</feature>
<evidence type="ECO:0000313" key="4">
    <source>
        <dbReference type="Proteomes" id="UP000239209"/>
    </source>
</evidence>
<keyword evidence="2" id="KW-1133">Transmembrane helix</keyword>
<feature type="compositionally biased region" description="Low complexity" evidence="1">
    <location>
        <begin position="73"/>
        <end position="98"/>
    </location>
</feature>
<dbReference type="Proteomes" id="UP000239209">
    <property type="component" value="Unassembled WGS sequence"/>
</dbReference>
<comment type="caution">
    <text evidence="3">The sequence shown here is derived from an EMBL/GenBank/DDBJ whole genome shotgun (WGS) entry which is preliminary data.</text>
</comment>
<dbReference type="EMBL" id="PVZG01000018">
    <property type="protein sequence ID" value="PRY21948.1"/>
    <property type="molecule type" value="Genomic_DNA"/>
</dbReference>
<proteinExistence type="predicted"/>
<dbReference type="AlphaFoldDB" id="A0A2T0RLA7"/>
<feature type="region of interest" description="Disordered" evidence="1">
    <location>
        <begin position="49"/>
        <end position="132"/>
    </location>
</feature>
<accession>A0A2T0RLA7</accession>
<feature type="compositionally biased region" description="Polar residues" evidence="1">
    <location>
        <begin position="61"/>
        <end position="72"/>
    </location>
</feature>